<dbReference type="RefSeq" id="WP_120325698.1">
    <property type="nucleotide sequence ID" value="NZ_RAPF01000010.1"/>
</dbReference>
<gene>
    <name evidence="2" type="ORF">D6851_14865</name>
</gene>
<name>A0A420EC51_9SPHN</name>
<reference evidence="2 3" key="1">
    <citation type="submission" date="2018-09" db="EMBL/GenBank/DDBJ databases">
        <title>Altererythrobacter spongiae sp. nov., isolated from a marine sponge.</title>
        <authorList>
            <person name="Zhuang L."/>
            <person name="Luo L."/>
        </authorList>
    </citation>
    <scope>NUCLEOTIDE SEQUENCE [LARGE SCALE GENOMIC DNA]</scope>
    <source>
        <strain evidence="2 3">HN-Y73</strain>
    </source>
</reference>
<protein>
    <submittedName>
        <fullName evidence="2">Gluconolactonase</fullName>
    </submittedName>
</protein>
<dbReference type="PANTHER" id="PTHR47572:SF5">
    <property type="entry name" value="BLR2277 PROTEIN"/>
    <property type="match status" value="1"/>
</dbReference>
<accession>A0A420EC51</accession>
<proteinExistence type="predicted"/>
<dbReference type="Proteomes" id="UP000284395">
    <property type="component" value="Unassembled WGS sequence"/>
</dbReference>
<dbReference type="InterPro" id="IPR013658">
    <property type="entry name" value="SGL"/>
</dbReference>
<keyword evidence="3" id="KW-1185">Reference proteome</keyword>
<dbReference type="OrthoDB" id="2633250at2"/>
<dbReference type="SUPFAM" id="SSF63829">
    <property type="entry name" value="Calcium-dependent phosphotriesterase"/>
    <property type="match status" value="1"/>
</dbReference>
<dbReference type="EMBL" id="RAPF01000010">
    <property type="protein sequence ID" value="RKF18255.1"/>
    <property type="molecule type" value="Genomic_DNA"/>
</dbReference>
<evidence type="ECO:0000313" key="3">
    <source>
        <dbReference type="Proteomes" id="UP000284395"/>
    </source>
</evidence>
<dbReference type="Pfam" id="PF08450">
    <property type="entry name" value="SGL"/>
    <property type="match status" value="1"/>
</dbReference>
<dbReference type="Gene3D" id="2.120.10.30">
    <property type="entry name" value="TolB, C-terminal domain"/>
    <property type="match status" value="1"/>
</dbReference>
<organism evidence="2 3">
    <name type="scientific">Altericroceibacterium spongiae</name>
    <dbReference type="NCBI Taxonomy" id="2320269"/>
    <lineage>
        <taxon>Bacteria</taxon>
        <taxon>Pseudomonadati</taxon>
        <taxon>Pseudomonadota</taxon>
        <taxon>Alphaproteobacteria</taxon>
        <taxon>Sphingomonadales</taxon>
        <taxon>Erythrobacteraceae</taxon>
        <taxon>Altericroceibacterium</taxon>
    </lineage>
</organism>
<evidence type="ECO:0000259" key="1">
    <source>
        <dbReference type="Pfam" id="PF08450"/>
    </source>
</evidence>
<comment type="caution">
    <text evidence="2">The sequence shown here is derived from an EMBL/GenBank/DDBJ whole genome shotgun (WGS) entry which is preliminary data.</text>
</comment>
<evidence type="ECO:0000313" key="2">
    <source>
        <dbReference type="EMBL" id="RKF18255.1"/>
    </source>
</evidence>
<dbReference type="AlphaFoldDB" id="A0A420EC51"/>
<dbReference type="InterPro" id="IPR051262">
    <property type="entry name" value="SMP-30/CGR1_Lactonase"/>
</dbReference>
<sequence length="303" mass="31976">MELDVIAEGLHFPEGPVVMPDGSVIFVELAAGRLSRSWGNGKIETIAELGGCPAGAALGPDGAVYVANLGGMDMSTMDALDGPGNEGRVERVDLTNGTFERLYDSCDGQPLSAPDDLVFDDDGGFWLTDLGKDFARHREYGGLYYGKADGSLISCGRYPAVALNGVGLAPDGKTLYTSSTTTSRLWSIPVEAPGQLEPAGHAMRAGSPKTGELMATIPGDCGVDSLAVTASGAVCVATLYRGGITTVRQDGTMDYLHLPDEYTTNIAFGGEDMRSAYITLSASGRIIRMRWKEPGLKLNYGLY</sequence>
<feature type="domain" description="SMP-30/Gluconolactonase/LRE-like region" evidence="1">
    <location>
        <begin position="12"/>
        <end position="280"/>
    </location>
</feature>
<dbReference type="PANTHER" id="PTHR47572">
    <property type="entry name" value="LIPOPROTEIN-RELATED"/>
    <property type="match status" value="1"/>
</dbReference>
<dbReference type="InterPro" id="IPR011042">
    <property type="entry name" value="6-blade_b-propeller_TolB-like"/>
</dbReference>